<dbReference type="FunFam" id="3.40.50.300:FF:000127">
    <property type="entry name" value="Ribose import ATP-binding protein RbsA"/>
    <property type="match status" value="1"/>
</dbReference>
<evidence type="ECO:0000256" key="8">
    <source>
        <dbReference type="ARBA" id="ARBA00022967"/>
    </source>
</evidence>
<evidence type="ECO:0000256" key="2">
    <source>
        <dbReference type="ARBA" id="ARBA00022448"/>
    </source>
</evidence>
<keyword evidence="8" id="KW-1278">Translocase</keyword>
<dbReference type="SMART" id="SM00382">
    <property type="entry name" value="AAA"/>
    <property type="match status" value="2"/>
</dbReference>
<dbReference type="SUPFAM" id="SSF52540">
    <property type="entry name" value="P-loop containing nucleoside triphosphate hydrolases"/>
    <property type="match status" value="2"/>
</dbReference>
<protein>
    <submittedName>
        <fullName evidence="11">Monosaccharide ABC transporter, ATP-binding protein</fullName>
    </submittedName>
</protein>
<dbReference type="GO" id="GO:0005524">
    <property type="term" value="F:ATP binding"/>
    <property type="evidence" value="ECO:0007669"/>
    <property type="project" value="UniProtKB-KW"/>
</dbReference>
<dbReference type="Gene3D" id="3.40.50.300">
    <property type="entry name" value="P-loop containing nucleotide triphosphate hydrolases"/>
    <property type="match status" value="2"/>
</dbReference>
<dbReference type="PANTHER" id="PTHR43790:SF3">
    <property type="entry name" value="D-ALLOSE IMPORT ATP-BINDING PROTEIN ALSA-RELATED"/>
    <property type="match status" value="1"/>
</dbReference>
<dbReference type="GO" id="GO:0016887">
    <property type="term" value="F:ATP hydrolysis activity"/>
    <property type="evidence" value="ECO:0007669"/>
    <property type="project" value="InterPro"/>
</dbReference>
<dbReference type="PANTHER" id="PTHR43790">
    <property type="entry name" value="CARBOHYDRATE TRANSPORT ATP-BINDING PROTEIN MG119-RELATED"/>
    <property type="match status" value="1"/>
</dbReference>
<evidence type="ECO:0000259" key="10">
    <source>
        <dbReference type="PROSITE" id="PS50893"/>
    </source>
</evidence>
<keyword evidence="3" id="KW-1003">Cell membrane</keyword>
<keyword evidence="9" id="KW-0472">Membrane</keyword>
<evidence type="ECO:0000313" key="11">
    <source>
        <dbReference type="EMBL" id="OZG62714.1"/>
    </source>
</evidence>
<dbReference type="InterPro" id="IPR017871">
    <property type="entry name" value="ABC_transporter-like_CS"/>
</dbReference>
<comment type="caution">
    <text evidence="11">The sequence shown here is derived from an EMBL/GenBank/DDBJ whole genome shotgun (WGS) entry which is preliminary data.</text>
</comment>
<dbReference type="InterPro" id="IPR027417">
    <property type="entry name" value="P-loop_NTPase"/>
</dbReference>
<dbReference type="EMBL" id="MWWX01000004">
    <property type="protein sequence ID" value="OZG62714.1"/>
    <property type="molecule type" value="Genomic_DNA"/>
</dbReference>
<keyword evidence="6" id="KW-0547">Nucleotide-binding</keyword>
<dbReference type="STRING" id="1603886.GCA_001895165_01336"/>
<sequence length="522" mass="57595">MVEQMVEDELLVEPVRTTEPVSPMSAKTSRVIVEMRDIVKTFPGVKALTNVHLTLHSGEVLGLLGENGAGKSTLMNVLGGVFKPDSGTIRIDGEEVQFNGVLDSQSKGIAFVHQELALEPFLTVAENVFIGRELKNGVGFVSQREMVAQSKQYLDMVGLEVSPNQLVNSLSMGQQQMIEIAKALSLNAKVIVLDEPTSSLSEKEVEDLFRVVRKLKAQGMGIIYISHKMSEIFDLTDNVMIMRDGTYINTVVTSATDEDELVRMMVGRDVENYYCRVFNTPGETALSVKNYVCNPWRKPVDFEVRRGEVLGFYGLIGSGRSELLESIMGFRDGGSGEVYVFGEQVSDKTDPIRMHGLGLALVPEDRKTEGLFLFNDIRFNSSIASLHEFISKLRVNNHKETQIAQHAVDSLNIKVPSLESKVGNLSGGNQQKVVLGKWLATNPKILILDEPTRGIDVGAKAEIYRIINSLASDGVAVIMISSELNEVMNMSDRMAVMRGGEISAVLERDEFNQDKILKYALG</sequence>
<dbReference type="CDD" id="cd03216">
    <property type="entry name" value="ABC_Carb_Monos_I"/>
    <property type="match status" value="1"/>
</dbReference>
<evidence type="ECO:0000256" key="5">
    <source>
        <dbReference type="ARBA" id="ARBA00022737"/>
    </source>
</evidence>
<accession>A0A261FU54</accession>
<dbReference type="PROSITE" id="PS00211">
    <property type="entry name" value="ABC_TRANSPORTER_1"/>
    <property type="match status" value="1"/>
</dbReference>
<dbReference type="Pfam" id="PF00005">
    <property type="entry name" value="ABC_tran"/>
    <property type="match status" value="2"/>
</dbReference>
<comment type="subcellular location">
    <subcellularLocation>
        <location evidence="1">Cell membrane</location>
        <topology evidence="1">Peripheral membrane protein</topology>
    </subcellularLocation>
</comment>
<proteinExistence type="predicted"/>
<dbReference type="GO" id="GO:0005886">
    <property type="term" value="C:plasma membrane"/>
    <property type="evidence" value="ECO:0007669"/>
    <property type="project" value="UniProtKB-SubCell"/>
</dbReference>
<feature type="domain" description="ABC transporter" evidence="10">
    <location>
        <begin position="275"/>
        <end position="521"/>
    </location>
</feature>
<keyword evidence="12" id="KW-1185">Reference proteome</keyword>
<dbReference type="AlphaFoldDB" id="A0A261FU54"/>
<keyword evidence="5" id="KW-0677">Repeat</keyword>
<keyword evidence="7 11" id="KW-0067">ATP-binding</keyword>
<evidence type="ECO:0000256" key="9">
    <source>
        <dbReference type="ARBA" id="ARBA00023136"/>
    </source>
</evidence>
<evidence type="ECO:0000256" key="1">
    <source>
        <dbReference type="ARBA" id="ARBA00004202"/>
    </source>
</evidence>
<evidence type="ECO:0000256" key="4">
    <source>
        <dbReference type="ARBA" id="ARBA00022597"/>
    </source>
</evidence>
<dbReference type="PROSITE" id="PS50893">
    <property type="entry name" value="ABC_TRANSPORTER_2"/>
    <property type="match status" value="2"/>
</dbReference>
<dbReference type="InterPro" id="IPR003593">
    <property type="entry name" value="AAA+_ATPase"/>
</dbReference>
<dbReference type="Proteomes" id="UP000216352">
    <property type="component" value="Unassembled WGS sequence"/>
</dbReference>
<gene>
    <name evidence="11" type="ORF">BLEM_0631</name>
</gene>
<dbReference type="InterPro" id="IPR003439">
    <property type="entry name" value="ABC_transporter-like_ATP-bd"/>
</dbReference>
<keyword evidence="4" id="KW-0762">Sugar transport</keyword>
<evidence type="ECO:0000256" key="6">
    <source>
        <dbReference type="ARBA" id="ARBA00022741"/>
    </source>
</evidence>
<organism evidence="11 12">
    <name type="scientific">Bifidobacterium lemurum</name>
    <dbReference type="NCBI Taxonomy" id="1603886"/>
    <lineage>
        <taxon>Bacteria</taxon>
        <taxon>Bacillati</taxon>
        <taxon>Actinomycetota</taxon>
        <taxon>Actinomycetes</taxon>
        <taxon>Bifidobacteriales</taxon>
        <taxon>Bifidobacteriaceae</taxon>
        <taxon>Bifidobacterium</taxon>
    </lineage>
</organism>
<evidence type="ECO:0000256" key="3">
    <source>
        <dbReference type="ARBA" id="ARBA00022475"/>
    </source>
</evidence>
<dbReference type="CDD" id="cd03215">
    <property type="entry name" value="ABC_Carb_Monos_II"/>
    <property type="match status" value="1"/>
</dbReference>
<name>A0A261FU54_9BIFI</name>
<evidence type="ECO:0000256" key="7">
    <source>
        <dbReference type="ARBA" id="ARBA00022840"/>
    </source>
</evidence>
<feature type="domain" description="ABC transporter" evidence="10">
    <location>
        <begin position="33"/>
        <end position="269"/>
    </location>
</feature>
<reference evidence="11 12" key="1">
    <citation type="journal article" date="2017" name="BMC Genomics">
        <title>Comparative genomic and phylogenomic analyses of the Bifidobacteriaceae family.</title>
        <authorList>
            <person name="Lugli G.A."/>
            <person name="Milani C."/>
            <person name="Turroni F."/>
            <person name="Duranti S."/>
            <person name="Mancabelli L."/>
            <person name="Mangifesta M."/>
            <person name="Ferrario C."/>
            <person name="Modesto M."/>
            <person name="Mattarelli P."/>
            <person name="Jiri K."/>
            <person name="van Sinderen D."/>
            <person name="Ventura M."/>
        </authorList>
    </citation>
    <scope>NUCLEOTIDE SEQUENCE [LARGE SCALE GENOMIC DNA]</scope>
    <source>
        <strain evidence="11 12">DSM 28807</strain>
    </source>
</reference>
<evidence type="ECO:0000313" key="12">
    <source>
        <dbReference type="Proteomes" id="UP000216352"/>
    </source>
</evidence>
<keyword evidence="2" id="KW-0813">Transport</keyword>
<dbReference type="InterPro" id="IPR050107">
    <property type="entry name" value="ABC_carbohydrate_import_ATPase"/>
</dbReference>
<dbReference type="RefSeq" id="WP_205408860.1">
    <property type="nucleotide sequence ID" value="NZ_BDIS01000017.1"/>
</dbReference>